<evidence type="ECO:0000256" key="3">
    <source>
        <dbReference type="ARBA" id="ARBA00022475"/>
    </source>
</evidence>
<comment type="caution">
    <text evidence="17">The sequence shown here is derived from an EMBL/GenBank/DDBJ whole genome shotgun (WGS) entry which is preliminary data.</text>
</comment>
<protein>
    <recommendedName>
        <fullName evidence="14">sn-1-specific diacylglycerol lipase</fullName>
        <ecNumber evidence="14">3.1.1.116</ecNumber>
    </recommendedName>
</protein>
<dbReference type="InterPro" id="IPR029058">
    <property type="entry name" value="AB_hydrolase_fold"/>
</dbReference>
<keyword evidence="9" id="KW-0442">Lipid degradation</keyword>
<dbReference type="Pfam" id="PF01764">
    <property type="entry name" value="Lipase_3"/>
    <property type="match status" value="1"/>
</dbReference>
<keyword evidence="10" id="KW-1133">Transmembrane helix</keyword>
<dbReference type="EC" id="3.1.1.116" evidence="14"/>
<keyword evidence="4" id="KW-0597">Phosphoprotein</keyword>
<keyword evidence="3" id="KW-1003">Cell membrane</keyword>
<feature type="region of interest" description="Disordered" evidence="15">
    <location>
        <begin position="13"/>
        <end position="45"/>
    </location>
</feature>
<organism evidence="17 18">
    <name type="scientific">Piromyces finnis</name>
    <dbReference type="NCBI Taxonomy" id="1754191"/>
    <lineage>
        <taxon>Eukaryota</taxon>
        <taxon>Fungi</taxon>
        <taxon>Fungi incertae sedis</taxon>
        <taxon>Chytridiomycota</taxon>
        <taxon>Chytridiomycota incertae sedis</taxon>
        <taxon>Neocallimastigomycetes</taxon>
        <taxon>Neocallimastigales</taxon>
        <taxon>Neocallimastigaceae</taxon>
        <taxon>Piromyces</taxon>
    </lineage>
</organism>
<dbReference type="PANTHER" id="PTHR45792:SF7">
    <property type="entry name" value="PUTATIVE (AFU_ORTHOLOGUE AFUA_6G02710)-RELATED"/>
    <property type="match status" value="1"/>
</dbReference>
<comment type="subcellular location">
    <subcellularLocation>
        <location evidence="2">Cell membrane</location>
        <topology evidence="2">Multi-pass membrane protein</topology>
    </subcellularLocation>
</comment>
<evidence type="ECO:0000256" key="15">
    <source>
        <dbReference type="SAM" id="MobiDB-lite"/>
    </source>
</evidence>
<evidence type="ECO:0000313" key="17">
    <source>
        <dbReference type="EMBL" id="ORX61090.1"/>
    </source>
</evidence>
<dbReference type="Proteomes" id="UP000193719">
    <property type="component" value="Unassembled WGS sequence"/>
</dbReference>
<dbReference type="InterPro" id="IPR052214">
    <property type="entry name" value="DAG_Lipase-Related"/>
</dbReference>
<proteinExistence type="predicted"/>
<dbReference type="AlphaFoldDB" id="A0A1Y1VPB0"/>
<evidence type="ECO:0000256" key="1">
    <source>
        <dbReference type="ARBA" id="ARBA00001913"/>
    </source>
</evidence>
<evidence type="ECO:0000256" key="14">
    <source>
        <dbReference type="ARBA" id="ARBA00026104"/>
    </source>
</evidence>
<evidence type="ECO:0000256" key="12">
    <source>
        <dbReference type="ARBA" id="ARBA00023136"/>
    </source>
</evidence>
<evidence type="ECO:0000256" key="2">
    <source>
        <dbReference type="ARBA" id="ARBA00004651"/>
    </source>
</evidence>
<dbReference type="GO" id="GO:0016298">
    <property type="term" value="F:lipase activity"/>
    <property type="evidence" value="ECO:0007669"/>
    <property type="project" value="TreeGrafter"/>
</dbReference>
<reference evidence="17 18" key="1">
    <citation type="submission" date="2016-08" db="EMBL/GenBank/DDBJ databases">
        <title>Genomes of anaerobic fungi encode conserved fungal cellulosomes for biomass hydrolysis.</title>
        <authorList>
            <consortium name="DOE Joint Genome Institute"/>
            <person name="Haitjema C.H."/>
            <person name="Gilmore S.P."/>
            <person name="Henske J.K."/>
            <person name="Solomon K.V."/>
            <person name="De Groot R."/>
            <person name="Kuo A."/>
            <person name="Mondo S.J."/>
            <person name="Salamov A.A."/>
            <person name="Labutti K."/>
            <person name="Zhao Z."/>
            <person name="Chiniquy J."/>
            <person name="Barry K."/>
            <person name="Brewer H.M."/>
            <person name="Purvine S.O."/>
            <person name="Wright A.T."/>
            <person name="Boxma B."/>
            <person name="Van Alen T."/>
            <person name="Hackstein J.H."/>
            <person name="Baker S.E."/>
            <person name="Grigoriev I.V."/>
            <person name="O'Malley M.A."/>
        </authorList>
    </citation>
    <scope>NUCLEOTIDE SEQUENCE [LARGE SCALE GENOMIC DNA]</scope>
    <source>
        <strain evidence="18">finn</strain>
    </source>
</reference>
<evidence type="ECO:0000259" key="16">
    <source>
        <dbReference type="Pfam" id="PF01764"/>
    </source>
</evidence>
<dbReference type="GO" id="GO:0019369">
    <property type="term" value="P:arachidonate metabolic process"/>
    <property type="evidence" value="ECO:0007669"/>
    <property type="project" value="TreeGrafter"/>
</dbReference>
<keyword evidence="12" id="KW-0472">Membrane</keyword>
<sequence>MIFRKRSSIFSTETMSNNEEKGKEKENEDNNINENNENNENENDRKDLSTFLDRSFLSTDKFPFSLHLFSEQTQTIQDYLPLQFLLPSTDFLWSSQNSYQYLLPEKIASKVSNVSHASIFIINTISQLIITTCSLAKSGASASMGVSRNALVRAFSTAENMQKSKITSEPNSKENEKFYKAVSNYTNLGIKSVNYLFSCAEMITYATFHLTEKSLLFSLSWVEQFFSFIDKVFGDTDVSHDITTFISLFYEDISDFFEKQTNVISKFSGLIKFIKAFTIYASILIVMRNIIEEQRKKKLLYDGLIEIEKGYTETLIQEEENEALMQYLEDEVIPEYKASEKKKIESDKENKKKEEISEKMLNDNEKKNEELKPVKISFMKNYSFPDYLLSLDKNKNGKNNEVIDIVKDSLSKDKSCYLNIKDNKQYVNDLEEILEQSLYENESIKEMFNSFEYSKSSYIYQLCKSQSDELIENMNSEQEQKNRLKDLVYFVKFACGAYGKYNTKIIYNTNTNKEDEKLIRRLHPNDYSFSLHTKIPLKCILSSSYHYSSAKDGPSSDAPKLDYIIAVDHLTNSVVLTICGTIGISDLLSNLNCDYDNLHWNGKIYSVHKSIYESAKNFTKSSSIPRTVISKALEVHSTYRLILCGHSYGGAVAALLALLWSDPEEPNRTNNTSGIPPKRPIHAYVYGAPSCMSYELSLHCKPLITNIINHNDIIPYFSHGFMKDQKQCCKMIFSYLNNEIPKKRKSFIGGIISRAMNKQEEEEEENYEWINEVLTRSFNTLGKRSDTKKQNDDKWFTEIYGKCKKLMTSDKIYPPGYLFIIEETSETYTNPNNINDKNFKTEKENDLVPAIAIDIEPILENEASIIESDQDTITIYNTKKDKNKETQYDKYNKNHENKIDESNNNILNDESLNINVDIDTSNYSFEKINDSFNEFNKDIEKSFAIEKESDVFMNSSTSDIDNHKAILLSNDNTDSKIILDHQIIHLTNSSINQKSENVENNQSEKITRIKLYECQDIKKQFSDILISKNMFSENKPYTYEELVIALGKVVFGYSLY</sequence>
<feature type="compositionally biased region" description="Basic and acidic residues" evidence="15">
    <location>
        <begin position="18"/>
        <end position="28"/>
    </location>
</feature>
<keyword evidence="18" id="KW-1185">Reference proteome</keyword>
<dbReference type="SUPFAM" id="SSF53474">
    <property type="entry name" value="alpha/beta-Hydrolases"/>
    <property type="match status" value="1"/>
</dbReference>
<keyword evidence="5" id="KW-0812">Transmembrane</keyword>
<evidence type="ECO:0000256" key="9">
    <source>
        <dbReference type="ARBA" id="ARBA00022963"/>
    </source>
</evidence>
<dbReference type="GO" id="GO:0005886">
    <property type="term" value="C:plasma membrane"/>
    <property type="evidence" value="ECO:0007669"/>
    <property type="project" value="UniProtKB-SubCell"/>
</dbReference>
<keyword evidence="11" id="KW-0443">Lipid metabolism</keyword>
<keyword evidence="6" id="KW-0479">Metal-binding</keyword>
<evidence type="ECO:0000313" key="18">
    <source>
        <dbReference type="Proteomes" id="UP000193719"/>
    </source>
</evidence>
<dbReference type="GO" id="GO:0046340">
    <property type="term" value="P:diacylglycerol catabolic process"/>
    <property type="evidence" value="ECO:0007669"/>
    <property type="project" value="TreeGrafter"/>
</dbReference>
<evidence type="ECO:0000256" key="10">
    <source>
        <dbReference type="ARBA" id="ARBA00022989"/>
    </source>
</evidence>
<evidence type="ECO:0000256" key="5">
    <source>
        <dbReference type="ARBA" id="ARBA00022692"/>
    </source>
</evidence>
<dbReference type="PANTHER" id="PTHR45792">
    <property type="entry name" value="DIACYLGLYCEROL LIPASE HOMOLOG-RELATED"/>
    <property type="match status" value="1"/>
</dbReference>
<keyword evidence="8" id="KW-0106">Calcium</keyword>
<dbReference type="EMBL" id="MCFH01000001">
    <property type="protein sequence ID" value="ORX61090.1"/>
    <property type="molecule type" value="Genomic_DNA"/>
</dbReference>
<name>A0A1Y1VPB0_9FUNG</name>
<evidence type="ECO:0000256" key="8">
    <source>
        <dbReference type="ARBA" id="ARBA00022837"/>
    </source>
</evidence>
<dbReference type="CDD" id="cd00519">
    <property type="entry name" value="Lipase_3"/>
    <property type="match status" value="1"/>
</dbReference>
<dbReference type="InterPro" id="IPR002921">
    <property type="entry name" value="Fungal_lipase-type"/>
</dbReference>
<keyword evidence="7 17" id="KW-0378">Hydrolase</keyword>
<comment type="catalytic activity">
    <reaction evidence="13">
        <text>a 1,2-diacyl-sn-glycerol + H2O = a 2-acylglycerol + a fatty acid + H(+)</text>
        <dbReference type="Rhea" id="RHEA:33275"/>
        <dbReference type="ChEBI" id="CHEBI:15377"/>
        <dbReference type="ChEBI" id="CHEBI:15378"/>
        <dbReference type="ChEBI" id="CHEBI:17389"/>
        <dbReference type="ChEBI" id="CHEBI:17815"/>
        <dbReference type="ChEBI" id="CHEBI:28868"/>
        <dbReference type="EC" id="3.1.1.116"/>
    </reaction>
    <physiologicalReaction direction="left-to-right" evidence="13">
        <dbReference type="Rhea" id="RHEA:33276"/>
    </physiologicalReaction>
</comment>
<dbReference type="GO" id="GO:0046872">
    <property type="term" value="F:metal ion binding"/>
    <property type="evidence" value="ECO:0007669"/>
    <property type="project" value="UniProtKB-KW"/>
</dbReference>
<feature type="compositionally biased region" description="Acidic residues" evidence="15">
    <location>
        <begin position="29"/>
        <end position="41"/>
    </location>
</feature>
<evidence type="ECO:0000256" key="11">
    <source>
        <dbReference type="ARBA" id="ARBA00023098"/>
    </source>
</evidence>
<dbReference type="Gene3D" id="3.40.50.1820">
    <property type="entry name" value="alpha/beta hydrolase"/>
    <property type="match status" value="1"/>
</dbReference>
<evidence type="ECO:0000256" key="13">
    <source>
        <dbReference type="ARBA" id="ARBA00024531"/>
    </source>
</evidence>
<evidence type="ECO:0000256" key="4">
    <source>
        <dbReference type="ARBA" id="ARBA00022553"/>
    </source>
</evidence>
<comment type="cofactor">
    <cofactor evidence="1">
        <name>Ca(2+)</name>
        <dbReference type="ChEBI" id="CHEBI:29108"/>
    </cofactor>
</comment>
<accession>A0A1Y1VPB0</accession>
<reference evidence="17 18" key="2">
    <citation type="submission" date="2016-08" db="EMBL/GenBank/DDBJ databases">
        <title>Pervasive Adenine N6-methylation of Active Genes in Fungi.</title>
        <authorList>
            <consortium name="DOE Joint Genome Institute"/>
            <person name="Mondo S.J."/>
            <person name="Dannebaum R.O."/>
            <person name="Kuo R.C."/>
            <person name="Labutti K."/>
            <person name="Haridas S."/>
            <person name="Kuo A."/>
            <person name="Salamov A."/>
            <person name="Ahrendt S.R."/>
            <person name="Lipzen A."/>
            <person name="Sullivan W."/>
            <person name="Andreopoulos W.B."/>
            <person name="Clum A."/>
            <person name="Lindquist E."/>
            <person name="Daum C."/>
            <person name="Ramamoorthy G.K."/>
            <person name="Gryganskyi A."/>
            <person name="Culley D."/>
            <person name="Magnuson J.K."/>
            <person name="James T.Y."/>
            <person name="O'Malley M.A."/>
            <person name="Stajich J.E."/>
            <person name="Spatafora J.W."/>
            <person name="Visel A."/>
            <person name="Grigoriev I.V."/>
        </authorList>
    </citation>
    <scope>NUCLEOTIDE SEQUENCE [LARGE SCALE GENOMIC DNA]</scope>
    <source>
        <strain evidence="18">finn</strain>
    </source>
</reference>
<dbReference type="OrthoDB" id="438440at2759"/>
<evidence type="ECO:0000256" key="6">
    <source>
        <dbReference type="ARBA" id="ARBA00022723"/>
    </source>
</evidence>
<feature type="domain" description="Fungal lipase-type" evidence="16">
    <location>
        <begin position="575"/>
        <end position="717"/>
    </location>
</feature>
<gene>
    <name evidence="17" type="ORF">BCR36DRAFT_341320</name>
</gene>
<evidence type="ECO:0000256" key="7">
    <source>
        <dbReference type="ARBA" id="ARBA00022801"/>
    </source>
</evidence>